<evidence type="ECO:0000259" key="1">
    <source>
        <dbReference type="Pfam" id="PF03354"/>
    </source>
</evidence>
<evidence type="ECO:0000313" key="3">
    <source>
        <dbReference type="EMBL" id="ADG70057.1"/>
    </source>
</evidence>
<dbReference type="PANTHER" id="PTHR41287">
    <property type="match status" value="1"/>
</dbReference>
<dbReference type="HOGENOM" id="CLU_026632_6_2_0"/>
<geneLocation type="plasmid" evidence="3 4">
    <name>pPLIM01</name>
</geneLocation>
<dbReference type="GO" id="GO:0004519">
    <property type="term" value="F:endonuclease activity"/>
    <property type="evidence" value="ECO:0007669"/>
    <property type="project" value="InterPro"/>
</dbReference>
<dbReference type="Gene3D" id="3.40.50.300">
    <property type="entry name" value="P-loop containing nucleotide triphosphate hydrolases"/>
    <property type="match status" value="1"/>
</dbReference>
<dbReference type="InterPro" id="IPR005021">
    <property type="entry name" value="Terminase_largesu-like"/>
</dbReference>
<dbReference type="InterPro" id="IPR046461">
    <property type="entry name" value="TerL_ATPase"/>
</dbReference>
<name>D5SZD7_PLAL2</name>
<keyword evidence="4" id="KW-1185">Reference proteome</keyword>
<dbReference type="EMBL" id="CP001745">
    <property type="protein sequence ID" value="ADG70057.1"/>
    <property type="molecule type" value="Genomic_DNA"/>
</dbReference>
<dbReference type="Pfam" id="PF03354">
    <property type="entry name" value="TerL_ATPase"/>
    <property type="match status" value="1"/>
</dbReference>
<dbReference type="InterPro" id="IPR027417">
    <property type="entry name" value="P-loop_NTPase"/>
</dbReference>
<proteinExistence type="predicted"/>
<gene>
    <name evidence="3" type="ordered locus">Plim_4250</name>
</gene>
<dbReference type="InterPro" id="IPR046462">
    <property type="entry name" value="TerL_nuclease"/>
</dbReference>
<dbReference type="Gene3D" id="3.30.420.240">
    <property type="match status" value="1"/>
</dbReference>
<evidence type="ECO:0000313" key="4">
    <source>
        <dbReference type="Proteomes" id="UP000002220"/>
    </source>
</evidence>
<feature type="domain" description="Terminase large subunit-like endonuclease" evidence="2">
    <location>
        <begin position="258"/>
        <end position="538"/>
    </location>
</feature>
<dbReference type="eggNOG" id="COG4626">
    <property type="taxonomic scope" value="Bacteria"/>
</dbReference>
<protein>
    <submittedName>
        <fullName evidence="3">Terminase</fullName>
    </submittedName>
</protein>
<dbReference type="AlphaFoldDB" id="D5SZD7"/>
<organism evidence="3 4">
    <name type="scientific">Planctopirus limnophila (strain ATCC 43296 / DSM 3776 / IFAM 1008 / Mu 290)</name>
    <name type="common">Planctomyces limnophilus</name>
    <dbReference type="NCBI Taxonomy" id="521674"/>
    <lineage>
        <taxon>Bacteria</taxon>
        <taxon>Pseudomonadati</taxon>
        <taxon>Planctomycetota</taxon>
        <taxon>Planctomycetia</taxon>
        <taxon>Planctomycetales</taxon>
        <taxon>Planctomycetaceae</taxon>
        <taxon>Planctopirus</taxon>
    </lineage>
</organism>
<dbReference type="PANTHER" id="PTHR41287:SF1">
    <property type="entry name" value="PROTEIN YMFN"/>
    <property type="match status" value="1"/>
</dbReference>
<dbReference type="Pfam" id="PF20441">
    <property type="entry name" value="TerL_nuclease"/>
    <property type="match status" value="1"/>
</dbReference>
<keyword evidence="3" id="KW-0614">Plasmid</keyword>
<evidence type="ECO:0000259" key="2">
    <source>
        <dbReference type="Pfam" id="PF20441"/>
    </source>
</evidence>
<dbReference type="OrthoDB" id="9760250at2"/>
<reference evidence="3 4" key="1">
    <citation type="journal article" date="2010" name="Stand. Genomic Sci.">
        <title>Complete genome sequence of Planctomyces limnophilus type strain (Mu 290).</title>
        <authorList>
            <person name="Labutti K."/>
            <person name="Sikorski J."/>
            <person name="Schneider S."/>
            <person name="Nolan M."/>
            <person name="Lucas S."/>
            <person name="Glavina Del Rio T."/>
            <person name="Tice H."/>
            <person name="Cheng J.F."/>
            <person name="Goodwin L."/>
            <person name="Pitluck S."/>
            <person name="Liolios K."/>
            <person name="Ivanova N."/>
            <person name="Mavromatis K."/>
            <person name="Mikhailova N."/>
            <person name="Pati A."/>
            <person name="Chen A."/>
            <person name="Palaniappan K."/>
            <person name="Land M."/>
            <person name="Hauser L."/>
            <person name="Chang Y.J."/>
            <person name="Jeffries C.D."/>
            <person name="Tindall B.J."/>
            <person name="Rohde M."/>
            <person name="Goker M."/>
            <person name="Woyke T."/>
            <person name="Bristow J."/>
            <person name="Eisen J.A."/>
            <person name="Markowitz V."/>
            <person name="Hugenholtz P."/>
            <person name="Kyrpides N.C."/>
            <person name="Klenk H.P."/>
            <person name="Lapidus A."/>
        </authorList>
    </citation>
    <scope>NUCLEOTIDE SEQUENCE [LARGE SCALE GENOMIC DNA]</scope>
    <source>
        <strain evidence="4">ATCC 43296 / DSM 3776 / IFAM 1008 / Mu 290</strain>
        <plasmid evidence="3">pPLIM01</plasmid>
    </source>
</reference>
<feature type="domain" description="Terminase large subunit-like ATPase" evidence="1">
    <location>
        <begin position="81"/>
        <end position="251"/>
    </location>
</feature>
<accession>D5SZD7</accession>
<dbReference type="KEGG" id="plm:Plim_4250"/>
<dbReference type="Proteomes" id="UP000002220">
    <property type="component" value="Plasmid pPLIM01"/>
</dbReference>
<sequence>MDPRVKDRIKRLEGLLGSERPKGKLEKACIKRQIDDLKHGHKRGLVWNEDEAQRAIDFYQFLCHWKGEWAGKPLDLELWQQELIIAPIFGWYLQDGSRRFRTGYIEIPRKNGKTTIAAGIALRGLTADLESGAEVYCAATKRDQAKLLFRDATNFIRKAEYLKRRLKIQKHALLCPKLSSSLVPLSSDANTLDGLNPHMTVVDELHAHRTRDLWDVMATASGSRNRSLLLAITTAGHDRTSVCWEQRDYSQKLLTGSIEDDSYFCFIACADEKDDPFDPMTWWKANPNLDISLKRTFIENQARKAKASPSYENTFRRLHLNQWTEAETRWLKMSDWAKAAEEFDLSWLVGERCFAGLDLSKVNDTSALVLVTEIDGDWYLVPWFWIPGDNAFRREAEHQVPYTVWQRSGHIHFTDGDVVDYSWIGKTLMEIAGTVQLEGVAYDPYNASHFAQQMIGEGLPMVEFPQSWRNLADATSEFEKLLVSGNLHHNNNPVFNWQAGNVSVRRNPSGQIRPAKPMSEDAKKIDGIAAAIMGLALATRSQQASPSVYETRGFVTL</sequence>